<feature type="domain" description="Nucleoside transporter/FeoB GTPase Gate" evidence="2">
    <location>
        <begin position="39"/>
        <end position="136"/>
    </location>
</feature>
<reference evidence="3" key="2">
    <citation type="journal article" date="2021" name="PeerJ">
        <title>Extensive microbial diversity within the chicken gut microbiome revealed by metagenomics and culture.</title>
        <authorList>
            <person name="Gilroy R."/>
            <person name="Ravi A."/>
            <person name="Getino M."/>
            <person name="Pursley I."/>
            <person name="Horton D.L."/>
            <person name="Alikhan N.F."/>
            <person name="Baker D."/>
            <person name="Gharbi K."/>
            <person name="Hall N."/>
            <person name="Watson M."/>
            <person name="Adriaenssens E.M."/>
            <person name="Foster-Nyarko E."/>
            <person name="Jarju S."/>
            <person name="Secka A."/>
            <person name="Antonio M."/>
            <person name="Oren A."/>
            <person name="Chaudhuri R.R."/>
            <person name="La Ragione R."/>
            <person name="Hildebrand F."/>
            <person name="Pallen M.J."/>
        </authorList>
    </citation>
    <scope>NUCLEOTIDE SEQUENCE</scope>
    <source>
        <strain evidence="3">CHK195-4489</strain>
    </source>
</reference>
<dbReference type="Proteomes" id="UP000824089">
    <property type="component" value="Unassembled WGS sequence"/>
</dbReference>
<sequence>MVYILPVFILLILAVGFIKGVPCFDSFVKGAQNGAMTIVRLVPALIGLIVAIGVFRASGALEMIVEFCRPFMEKIGADSEILPLVLIRPVSGSASLATLRDIIAECGADSHAARAACVMMGSTETIFYTMAVYTERTKIRRLPGVLPAALASNLISAVAAGIVCSFL</sequence>
<evidence type="ECO:0000259" key="2">
    <source>
        <dbReference type="Pfam" id="PF07670"/>
    </source>
</evidence>
<evidence type="ECO:0000313" key="4">
    <source>
        <dbReference type="Proteomes" id="UP000824089"/>
    </source>
</evidence>
<dbReference type="GO" id="GO:0005886">
    <property type="term" value="C:plasma membrane"/>
    <property type="evidence" value="ECO:0007669"/>
    <property type="project" value="TreeGrafter"/>
</dbReference>
<organism evidence="3 4">
    <name type="scientific">Candidatus Egerieisoma faecipullorum</name>
    <dbReference type="NCBI Taxonomy" id="2840963"/>
    <lineage>
        <taxon>Bacteria</taxon>
        <taxon>Bacillati</taxon>
        <taxon>Bacillota</taxon>
        <taxon>Clostridia</taxon>
        <taxon>Eubacteriales</taxon>
        <taxon>Clostridiaceae</taxon>
        <taxon>Clostridiaceae incertae sedis</taxon>
        <taxon>Candidatus Egerieisoma</taxon>
    </lineage>
</organism>
<reference evidence="3" key="1">
    <citation type="submission" date="2020-10" db="EMBL/GenBank/DDBJ databases">
        <authorList>
            <person name="Gilroy R."/>
        </authorList>
    </citation>
    <scope>NUCLEOTIDE SEQUENCE</scope>
    <source>
        <strain evidence="3">CHK195-4489</strain>
    </source>
</reference>
<feature type="transmembrane region" description="Helical" evidence="1">
    <location>
        <begin position="44"/>
        <end position="65"/>
    </location>
</feature>
<evidence type="ECO:0000256" key="1">
    <source>
        <dbReference type="SAM" id="Phobius"/>
    </source>
</evidence>
<dbReference type="AlphaFoldDB" id="A0A9D1I9T9"/>
<dbReference type="PANTHER" id="PTHR35793">
    <property type="entry name" value="INNER MEMBRANE PROTEIN YJIG"/>
    <property type="match status" value="1"/>
</dbReference>
<feature type="transmembrane region" description="Helical" evidence="1">
    <location>
        <begin position="145"/>
        <end position="163"/>
    </location>
</feature>
<keyword evidence="1" id="KW-1133">Transmembrane helix</keyword>
<keyword evidence="1" id="KW-0472">Membrane</keyword>
<dbReference type="PANTHER" id="PTHR35793:SF2">
    <property type="entry name" value="INNER MEMBRANE PROTEIN YJIG"/>
    <property type="match status" value="1"/>
</dbReference>
<dbReference type="EMBL" id="DVMM01000096">
    <property type="protein sequence ID" value="HIU29595.1"/>
    <property type="molecule type" value="Genomic_DNA"/>
</dbReference>
<gene>
    <name evidence="3" type="ORF">IAD50_04790</name>
</gene>
<accession>A0A9D1I9T9</accession>
<keyword evidence="1" id="KW-0812">Transmembrane</keyword>
<protein>
    <submittedName>
        <fullName evidence="3">Spore maturation protein</fullName>
    </submittedName>
</protein>
<dbReference type="InterPro" id="IPR052549">
    <property type="entry name" value="SpmB"/>
</dbReference>
<dbReference type="Pfam" id="PF07670">
    <property type="entry name" value="Gate"/>
    <property type="match status" value="1"/>
</dbReference>
<dbReference type="InterPro" id="IPR011642">
    <property type="entry name" value="Gate_dom"/>
</dbReference>
<evidence type="ECO:0000313" key="3">
    <source>
        <dbReference type="EMBL" id="HIU29595.1"/>
    </source>
</evidence>
<name>A0A9D1I9T9_9CLOT</name>
<proteinExistence type="predicted"/>
<comment type="caution">
    <text evidence="3">The sequence shown here is derived from an EMBL/GenBank/DDBJ whole genome shotgun (WGS) entry which is preliminary data.</text>
</comment>